<dbReference type="RefSeq" id="WP_193822851.1">
    <property type="nucleotide sequence ID" value="NZ_MT570100.1"/>
</dbReference>
<dbReference type="InterPro" id="IPR036291">
    <property type="entry name" value="NAD(P)-bd_dom_sf"/>
</dbReference>
<reference evidence="3" key="1">
    <citation type="submission" date="2020-06" db="EMBL/GenBank/DDBJ databases">
        <authorList>
            <person name="Zhou D."/>
            <person name="Xu Y."/>
        </authorList>
    </citation>
    <scope>NUCLEOTIDE SEQUENCE</scope>
    <source>
        <strain evidence="3">201313294</strain>
        <plasmid evidence="3">p13294-1NR</plasmid>
    </source>
</reference>
<evidence type="ECO:0000256" key="1">
    <source>
        <dbReference type="ARBA" id="ARBA00006484"/>
    </source>
</evidence>
<dbReference type="Pfam" id="PF00106">
    <property type="entry name" value="adh_short"/>
    <property type="match status" value="1"/>
</dbReference>
<dbReference type="GO" id="GO:0016491">
    <property type="term" value="F:oxidoreductase activity"/>
    <property type="evidence" value="ECO:0007669"/>
    <property type="project" value="UniProtKB-KW"/>
</dbReference>
<geneLocation type="plasmid" evidence="3">
    <name>p13294-1NR</name>
</geneLocation>
<dbReference type="PANTHER" id="PTHR24320">
    <property type="entry name" value="RETINOL DEHYDROGENASE"/>
    <property type="match status" value="1"/>
</dbReference>
<protein>
    <submittedName>
        <fullName evidence="3">SDR family NAD(P)-dependent oxidoreductase</fullName>
    </submittedName>
</protein>
<comment type="similarity">
    <text evidence="1">Belongs to the short-chain dehydrogenases/reductases (SDR) family.</text>
</comment>
<organism evidence="3">
    <name type="scientific">Klebsiella quasipneumoniae</name>
    <dbReference type="NCBI Taxonomy" id="1463165"/>
    <lineage>
        <taxon>Bacteria</taxon>
        <taxon>Pseudomonadati</taxon>
        <taxon>Pseudomonadota</taxon>
        <taxon>Gammaproteobacteria</taxon>
        <taxon>Enterobacterales</taxon>
        <taxon>Enterobacteriaceae</taxon>
        <taxon>Klebsiella/Raoultella group</taxon>
        <taxon>Klebsiella</taxon>
        <taxon>Klebsiella pneumoniae complex</taxon>
    </lineage>
</organism>
<evidence type="ECO:0000256" key="2">
    <source>
        <dbReference type="ARBA" id="ARBA00023002"/>
    </source>
</evidence>
<dbReference type="AlphaFoldDB" id="A0A7L7THS8"/>
<keyword evidence="3" id="KW-0614">Plasmid</keyword>
<dbReference type="SUPFAM" id="SSF51735">
    <property type="entry name" value="NAD(P)-binding Rossmann-fold domains"/>
    <property type="match status" value="1"/>
</dbReference>
<accession>A0A7L7THS8</accession>
<dbReference type="PRINTS" id="PR00081">
    <property type="entry name" value="GDHRDH"/>
</dbReference>
<evidence type="ECO:0000313" key="3">
    <source>
        <dbReference type="EMBL" id="QOC74734.1"/>
    </source>
</evidence>
<keyword evidence="2" id="KW-0560">Oxidoreductase</keyword>
<name>A0A7L7THS8_9ENTR</name>
<dbReference type="EMBL" id="MT570100">
    <property type="protein sequence ID" value="QOC74734.1"/>
    <property type="molecule type" value="Genomic_DNA"/>
</dbReference>
<sequence length="336" mass="36539">MIYQQQPFNSGFSPASTTTDVIQGISLKNKNAIVTGGHSGLGLETVKALYSAGVNVVVPARNVKKARENLASYPDVEIIEMDLSSPESVKHFSESFINKNKALHILINNAGIMATPTLEIDARGFEVQFSTNHLGHFQLTCLLWPALCQAQGARVITVSSRAHRLSPIVFEDISFDMRPYDCWKAYGQSKTANILFTRELAKRGAQDAVQAFSVHPGAIYSTNLSRNMDRTDLQSSGALDSTGKATVDLSLDRKSAEQGAATQVWCATTLSLNEYSGQYCEDCQIAPLLSSETPPMILGEASSMTLQGVDAFTMDEESSRRLWGISEIATGLNFLS</sequence>
<dbReference type="PANTHER" id="PTHR24320:SF283">
    <property type="entry name" value="RETINOL DEHYDROGENASE 11"/>
    <property type="match status" value="1"/>
</dbReference>
<proteinExistence type="inferred from homology"/>
<dbReference type="Gene3D" id="3.40.50.720">
    <property type="entry name" value="NAD(P)-binding Rossmann-like Domain"/>
    <property type="match status" value="1"/>
</dbReference>
<dbReference type="InterPro" id="IPR002347">
    <property type="entry name" value="SDR_fam"/>
</dbReference>